<dbReference type="GeneID" id="45583612"/>
<accession>A0AAW5ZZ07</accession>
<proteinExistence type="predicted"/>
<evidence type="ECO:0000313" key="2">
    <source>
        <dbReference type="EMBL" id="MDB1161938.1"/>
    </source>
</evidence>
<dbReference type="GO" id="GO:0015074">
    <property type="term" value="P:DNA integration"/>
    <property type="evidence" value="ECO:0007669"/>
    <property type="project" value="InterPro"/>
</dbReference>
<gene>
    <name evidence="2" type="ORF">PL707_06590</name>
</gene>
<dbReference type="RefSeq" id="WP_003835508.1">
    <property type="nucleotide sequence ID" value="NZ_JADMXZ010000002.1"/>
</dbReference>
<dbReference type="InterPro" id="IPR001584">
    <property type="entry name" value="Integrase_cat-core"/>
</dbReference>
<evidence type="ECO:0000313" key="3">
    <source>
        <dbReference type="Proteomes" id="UP001211105"/>
    </source>
</evidence>
<dbReference type="EMBL" id="JAQKGX010000003">
    <property type="protein sequence ID" value="MDB1161938.1"/>
    <property type="molecule type" value="Genomic_DNA"/>
</dbReference>
<dbReference type="Proteomes" id="UP001211105">
    <property type="component" value="Unassembled WGS sequence"/>
</dbReference>
<dbReference type="PANTHER" id="PTHR46889:SF4">
    <property type="entry name" value="TRANSPOSASE INSO FOR INSERTION SEQUENCE ELEMENT IS911B-RELATED"/>
    <property type="match status" value="1"/>
</dbReference>
<dbReference type="InterPro" id="IPR012337">
    <property type="entry name" value="RNaseH-like_sf"/>
</dbReference>
<dbReference type="InterPro" id="IPR050900">
    <property type="entry name" value="Transposase_IS3/IS150/IS904"/>
</dbReference>
<feature type="domain" description="Integrase catalytic" evidence="1">
    <location>
        <begin position="44"/>
        <end position="104"/>
    </location>
</feature>
<comment type="caution">
    <text evidence="2">The sequence shown here is derived from an EMBL/GenBank/DDBJ whole genome shotgun (WGS) entry which is preliminary data.</text>
</comment>
<protein>
    <submittedName>
        <fullName evidence="2">Integrase core domain-containing protein</fullName>
    </submittedName>
</protein>
<organism evidence="2 3">
    <name type="scientific">Bifidobacterium catenulatum</name>
    <dbReference type="NCBI Taxonomy" id="1686"/>
    <lineage>
        <taxon>Bacteria</taxon>
        <taxon>Bacillati</taxon>
        <taxon>Actinomycetota</taxon>
        <taxon>Actinomycetes</taxon>
        <taxon>Bifidobacteriales</taxon>
        <taxon>Bifidobacteriaceae</taxon>
        <taxon>Bifidobacterium</taxon>
    </lineage>
</organism>
<dbReference type="Pfam" id="PF13683">
    <property type="entry name" value="rve_3"/>
    <property type="match status" value="1"/>
</dbReference>
<sequence length="114" mass="12806">MPGAFATLDFPLTDVQVFHADRGGGFDDTEIDEPLDVFDVKGSPPRRGGPHGNAVVESMDRLLKKELVYRNSYATIGQLRRGPDDCVWWSDNRRLHSTLGYRSPKEFTEQGLVL</sequence>
<dbReference type="PANTHER" id="PTHR46889">
    <property type="entry name" value="TRANSPOSASE INSF FOR INSERTION SEQUENCE IS3B-RELATED"/>
    <property type="match status" value="1"/>
</dbReference>
<name>A0AAW5ZZ07_9BIFI</name>
<reference evidence="2" key="1">
    <citation type="submission" date="2023-01" db="EMBL/GenBank/DDBJ databases">
        <title>Human gut microbiome strain richness.</title>
        <authorList>
            <person name="Chen-Liaw A."/>
        </authorList>
    </citation>
    <scope>NUCLEOTIDE SEQUENCE</scope>
    <source>
        <strain evidence="2">BSD2780120875st1_E5_BSD2780120875b_170604</strain>
    </source>
</reference>
<evidence type="ECO:0000259" key="1">
    <source>
        <dbReference type="Pfam" id="PF13683"/>
    </source>
</evidence>
<dbReference type="GO" id="GO:0003676">
    <property type="term" value="F:nucleic acid binding"/>
    <property type="evidence" value="ECO:0007669"/>
    <property type="project" value="InterPro"/>
</dbReference>
<dbReference type="Gene3D" id="3.30.420.10">
    <property type="entry name" value="Ribonuclease H-like superfamily/Ribonuclease H"/>
    <property type="match status" value="1"/>
</dbReference>
<dbReference type="AlphaFoldDB" id="A0AAW5ZZ07"/>
<dbReference type="SUPFAM" id="SSF53098">
    <property type="entry name" value="Ribonuclease H-like"/>
    <property type="match status" value="1"/>
</dbReference>
<dbReference type="InterPro" id="IPR036397">
    <property type="entry name" value="RNaseH_sf"/>
</dbReference>